<keyword evidence="5" id="KW-0539">Nucleus</keyword>
<dbReference type="SUPFAM" id="SSF54171">
    <property type="entry name" value="DNA-binding domain"/>
    <property type="match status" value="1"/>
</dbReference>
<evidence type="ECO:0000256" key="5">
    <source>
        <dbReference type="ARBA" id="ARBA00023242"/>
    </source>
</evidence>
<reference evidence="7" key="1">
    <citation type="submission" date="2023-05" db="EMBL/GenBank/DDBJ databases">
        <authorList>
            <person name="Huff M."/>
        </authorList>
    </citation>
    <scope>NUCLEOTIDE SEQUENCE</scope>
</reference>
<dbReference type="InterPro" id="IPR044808">
    <property type="entry name" value="ERF_plant"/>
</dbReference>
<keyword evidence="2" id="KW-0805">Transcription regulation</keyword>
<dbReference type="PANTHER" id="PTHR31190">
    <property type="entry name" value="DNA-BINDING DOMAIN"/>
    <property type="match status" value="1"/>
</dbReference>
<dbReference type="InterPro" id="IPR016177">
    <property type="entry name" value="DNA-bd_dom_sf"/>
</dbReference>
<dbReference type="AlphaFoldDB" id="A0AAD1Z5Q2"/>
<dbReference type="PANTHER" id="PTHR31190:SF500">
    <property type="entry name" value="ETHYLENE-RESPONSIVE TRANSCRIPTION FACTOR ERF113-LIKE"/>
    <property type="match status" value="1"/>
</dbReference>
<dbReference type="InterPro" id="IPR001471">
    <property type="entry name" value="AP2/ERF_dom"/>
</dbReference>
<evidence type="ECO:0000256" key="1">
    <source>
        <dbReference type="ARBA" id="ARBA00004123"/>
    </source>
</evidence>
<keyword evidence="3" id="KW-0238">DNA-binding</keyword>
<dbReference type="SMART" id="SM00380">
    <property type="entry name" value="AP2"/>
    <property type="match status" value="1"/>
</dbReference>
<evidence type="ECO:0000313" key="8">
    <source>
        <dbReference type="Proteomes" id="UP000834106"/>
    </source>
</evidence>
<name>A0AAD1Z5Q2_9LAMI</name>
<dbReference type="InterPro" id="IPR036955">
    <property type="entry name" value="AP2/ERF_dom_sf"/>
</dbReference>
<sequence length="199" mass="21447">MQGDENFESENDVLGSLFSPGFNREQEMSAMVAALTHVVAGDANKEVVEASGGGGSGGGRGCGGTEAASSTSAWAWSVGDKRGREDQMNEQISEPVTTVCRAYSDFSIESSGMGSAAKGPRIQTSAVYTYIPTHENIIEESYEGIPRRKYRGVRMRPWGKWAAEIRDPYKAARVWLGTFDTAEDAARAYDEAALSSAKR</sequence>
<dbReference type="Pfam" id="PF00847">
    <property type="entry name" value="AP2"/>
    <property type="match status" value="1"/>
</dbReference>
<dbReference type="EMBL" id="OU503041">
    <property type="protein sequence ID" value="CAI9763190.1"/>
    <property type="molecule type" value="Genomic_DNA"/>
</dbReference>
<comment type="subcellular location">
    <subcellularLocation>
        <location evidence="1">Nucleus</location>
    </subcellularLocation>
</comment>
<dbReference type="Gene3D" id="3.30.730.10">
    <property type="entry name" value="AP2/ERF domain"/>
    <property type="match status" value="1"/>
</dbReference>
<accession>A0AAD1Z5Q2</accession>
<proteinExistence type="predicted"/>
<dbReference type="PROSITE" id="PS51032">
    <property type="entry name" value="AP2_ERF"/>
    <property type="match status" value="1"/>
</dbReference>
<evidence type="ECO:0000256" key="2">
    <source>
        <dbReference type="ARBA" id="ARBA00023015"/>
    </source>
</evidence>
<dbReference type="GO" id="GO:0003677">
    <property type="term" value="F:DNA binding"/>
    <property type="evidence" value="ECO:0007669"/>
    <property type="project" value="UniProtKB-KW"/>
</dbReference>
<evidence type="ECO:0000256" key="4">
    <source>
        <dbReference type="ARBA" id="ARBA00023163"/>
    </source>
</evidence>
<evidence type="ECO:0000256" key="3">
    <source>
        <dbReference type="ARBA" id="ARBA00023125"/>
    </source>
</evidence>
<feature type="domain" description="AP2/ERF" evidence="6">
    <location>
        <begin position="149"/>
        <end position="199"/>
    </location>
</feature>
<keyword evidence="8" id="KW-1185">Reference proteome</keyword>
<dbReference type="CDD" id="cd00018">
    <property type="entry name" value="AP2"/>
    <property type="match status" value="1"/>
</dbReference>
<protein>
    <recommendedName>
        <fullName evidence="6">AP2/ERF domain-containing protein</fullName>
    </recommendedName>
</protein>
<gene>
    <name evidence="7" type="ORF">FPE_LOCUS10620</name>
</gene>
<evidence type="ECO:0000313" key="7">
    <source>
        <dbReference type="EMBL" id="CAI9763190.1"/>
    </source>
</evidence>
<organism evidence="7 8">
    <name type="scientific">Fraxinus pennsylvanica</name>
    <dbReference type="NCBI Taxonomy" id="56036"/>
    <lineage>
        <taxon>Eukaryota</taxon>
        <taxon>Viridiplantae</taxon>
        <taxon>Streptophyta</taxon>
        <taxon>Embryophyta</taxon>
        <taxon>Tracheophyta</taxon>
        <taxon>Spermatophyta</taxon>
        <taxon>Magnoliopsida</taxon>
        <taxon>eudicotyledons</taxon>
        <taxon>Gunneridae</taxon>
        <taxon>Pentapetalae</taxon>
        <taxon>asterids</taxon>
        <taxon>lamiids</taxon>
        <taxon>Lamiales</taxon>
        <taxon>Oleaceae</taxon>
        <taxon>Oleeae</taxon>
        <taxon>Fraxinus</taxon>
    </lineage>
</organism>
<dbReference type="GO" id="GO:0003700">
    <property type="term" value="F:DNA-binding transcription factor activity"/>
    <property type="evidence" value="ECO:0007669"/>
    <property type="project" value="InterPro"/>
</dbReference>
<dbReference type="Proteomes" id="UP000834106">
    <property type="component" value="Chromosome 6"/>
</dbReference>
<keyword evidence="4" id="KW-0804">Transcription</keyword>
<dbReference type="GO" id="GO:0009873">
    <property type="term" value="P:ethylene-activated signaling pathway"/>
    <property type="evidence" value="ECO:0007669"/>
    <property type="project" value="InterPro"/>
</dbReference>
<evidence type="ECO:0000259" key="6">
    <source>
        <dbReference type="PROSITE" id="PS51032"/>
    </source>
</evidence>
<dbReference type="GO" id="GO:0005634">
    <property type="term" value="C:nucleus"/>
    <property type="evidence" value="ECO:0007669"/>
    <property type="project" value="UniProtKB-SubCell"/>
</dbReference>
<dbReference type="PRINTS" id="PR00367">
    <property type="entry name" value="ETHRSPELEMNT"/>
</dbReference>